<comment type="caution">
    <text evidence="1">The sequence shown here is derived from an EMBL/GenBank/DDBJ whole genome shotgun (WGS) entry which is preliminary data.</text>
</comment>
<dbReference type="EMBL" id="JAHWGI010000525">
    <property type="protein sequence ID" value="KAK3916415.1"/>
    <property type="molecule type" value="Genomic_DNA"/>
</dbReference>
<sequence>MGSRQGGVRHRVHRAQRTVAALLLTLREHPLPYAVLERLHATTILPAMAYELSTASDTQRSRATLRRENDVLLQAVLDTGRRPHLPPPGVRRPQAVSVVRAVRKARISYLGHIRRRPPGDPLTIASRLDLGRKKVGRPCFTFSTSVAKDMARLPEPPGWGGLLRDRRGLQGYLKGAVEEMDSSEDEVLRPGVRRFRQGLELPHQGEGELSGSE</sequence>
<accession>A0AAE1LEF1</accession>
<evidence type="ECO:0000313" key="2">
    <source>
        <dbReference type="Proteomes" id="UP001219518"/>
    </source>
</evidence>
<gene>
    <name evidence="1" type="ORF">KUF71_006209</name>
</gene>
<name>A0AAE1LEF1_9NEOP</name>
<reference evidence="1" key="1">
    <citation type="submission" date="2021-07" db="EMBL/GenBank/DDBJ databases">
        <authorList>
            <person name="Catto M.A."/>
            <person name="Jacobson A."/>
            <person name="Kennedy G."/>
            <person name="Labadie P."/>
            <person name="Hunt B.G."/>
            <person name="Srinivasan R."/>
        </authorList>
    </citation>
    <scope>NUCLEOTIDE SEQUENCE</scope>
    <source>
        <strain evidence="1">PL_HMW_Pooled</strain>
        <tissue evidence="1">Head</tissue>
    </source>
</reference>
<proteinExistence type="predicted"/>
<reference evidence="1" key="2">
    <citation type="journal article" date="2023" name="BMC Genomics">
        <title>Pest status, molecular evolution, and epigenetic factors derived from the genome assembly of Frankliniella fusca, a thysanopteran phytovirus vector.</title>
        <authorList>
            <person name="Catto M.A."/>
            <person name="Labadie P.E."/>
            <person name="Jacobson A.L."/>
            <person name="Kennedy G.G."/>
            <person name="Srinivasan R."/>
            <person name="Hunt B.G."/>
        </authorList>
    </citation>
    <scope>NUCLEOTIDE SEQUENCE</scope>
    <source>
        <strain evidence="1">PL_HMW_Pooled</strain>
    </source>
</reference>
<keyword evidence="2" id="KW-1185">Reference proteome</keyword>
<evidence type="ECO:0000313" key="1">
    <source>
        <dbReference type="EMBL" id="KAK3916415.1"/>
    </source>
</evidence>
<dbReference type="Proteomes" id="UP001219518">
    <property type="component" value="Unassembled WGS sequence"/>
</dbReference>
<dbReference type="AlphaFoldDB" id="A0AAE1LEF1"/>
<protein>
    <submittedName>
        <fullName evidence="1">BTB/POZ and TAZ domain-containing protein 3</fullName>
    </submittedName>
</protein>
<organism evidence="1 2">
    <name type="scientific">Frankliniella fusca</name>
    <dbReference type="NCBI Taxonomy" id="407009"/>
    <lineage>
        <taxon>Eukaryota</taxon>
        <taxon>Metazoa</taxon>
        <taxon>Ecdysozoa</taxon>
        <taxon>Arthropoda</taxon>
        <taxon>Hexapoda</taxon>
        <taxon>Insecta</taxon>
        <taxon>Pterygota</taxon>
        <taxon>Neoptera</taxon>
        <taxon>Paraneoptera</taxon>
        <taxon>Thysanoptera</taxon>
        <taxon>Terebrantia</taxon>
        <taxon>Thripoidea</taxon>
        <taxon>Thripidae</taxon>
        <taxon>Frankliniella</taxon>
    </lineage>
</organism>